<dbReference type="EC" id="2.1.1.-" evidence="18"/>
<dbReference type="InterPro" id="IPR014032">
    <property type="entry name" value="Peptidase_A24A_bac"/>
</dbReference>
<keyword evidence="12 19" id="KW-0472">Membrane</keyword>
<dbReference type="InterPro" id="IPR050882">
    <property type="entry name" value="Prepilin_peptidase/N-MTase"/>
</dbReference>
<dbReference type="InterPro" id="IPR000045">
    <property type="entry name" value="Prepilin_IV_endopep_pep"/>
</dbReference>
<feature type="transmembrane region" description="Helical" evidence="19">
    <location>
        <begin position="152"/>
        <end position="173"/>
    </location>
</feature>
<feature type="transmembrane region" description="Helical" evidence="19">
    <location>
        <begin position="213"/>
        <end position="241"/>
    </location>
</feature>
<dbReference type="GO" id="GO:0032259">
    <property type="term" value="P:methylation"/>
    <property type="evidence" value="ECO:0007669"/>
    <property type="project" value="UniProtKB-KW"/>
</dbReference>
<dbReference type="PANTHER" id="PTHR30487:SF0">
    <property type="entry name" value="PREPILIN LEADER PEPTIDASE_N-METHYLTRANSFERASE-RELATED"/>
    <property type="match status" value="1"/>
</dbReference>
<feature type="transmembrane region" description="Helical" evidence="19">
    <location>
        <begin position="12"/>
        <end position="31"/>
    </location>
</feature>
<dbReference type="EMBL" id="CYHH01000008">
    <property type="protein sequence ID" value="CUB07526.1"/>
    <property type="molecule type" value="Genomic_DNA"/>
</dbReference>
<evidence type="ECO:0000256" key="7">
    <source>
        <dbReference type="ARBA" id="ARBA00022679"/>
    </source>
</evidence>
<dbReference type="FunFam" id="1.20.120.1220:FF:000001">
    <property type="entry name" value="Type 4 prepilin-like proteins leader peptide-processing enzyme"/>
    <property type="match status" value="1"/>
</dbReference>
<dbReference type="PANTHER" id="PTHR30487">
    <property type="entry name" value="TYPE 4 PREPILIN-LIKE PROTEINS LEADER PEPTIDE-PROCESSING ENZYME"/>
    <property type="match status" value="1"/>
</dbReference>
<comment type="function">
    <text evidence="18">Plays an essential role in type IV pili and type II pseudopili formation by proteolytically removing the leader sequence from substrate proteins and subsequently monomethylating the alpha-amino group of the newly exposed N-terminal phenylalanine.</text>
</comment>
<dbReference type="GO" id="GO:0006465">
    <property type="term" value="P:signal peptide processing"/>
    <property type="evidence" value="ECO:0007669"/>
    <property type="project" value="TreeGrafter"/>
</dbReference>
<dbReference type="GO" id="GO:0004190">
    <property type="term" value="F:aspartic-type endopeptidase activity"/>
    <property type="evidence" value="ECO:0007669"/>
    <property type="project" value="UniProtKB-EC"/>
</dbReference>
<dbReference type="AlphaFoldDB" id="A0A0K6IWM5"/>
<feature type="transmembrane region" description="Helical" evidence="19">
    <location>
        <begin position="101"/>
        <end position="121"/>
    </location>
</feature>
<dbReference type="GO" id="GO:0008168">
    <property type="term" value="F:methyltransferase activity"/>
    <property type="evidence" value="ECO:0007669"/>
    <property type="project" value="UniProtKB-KW"/>
</dbReference>
<evidence type="ECO:0000256" key="13">
    <source>
        <dbReference type="ARBA" id="ARBA00023268"/>
    </source>
</evidence>
<evidence type="ECO:0000256" key="18">
    <source>
        <dbReference type="RuleBase" id="RU003794"/>
    </source>
</evidence>
<sequence>MSAVAGLPLGVQLLAALLVGAMVGSFLNVVIHRLPRMLERDWQAQARELLGLPVEAQPRYDLARPASHCPHCGHAISAWENVPLVSWIVLRGRCRHCRAPIGWRYPLVELLGALAAAAAVWCFGPTWQALAAAGFLWCAIALAFIDLDTRLLPDALTLPLLWAGLLVNLHGTFVPLPDAVLGAVAGYLVLWSIYWLFKLLTGKEGMGYGDFKLLAAIGAWLGWTALPLVLLLSSLAGAAIGVSLKALGRLKEGEPLPFGPFLAAGGAVALLWGHEILHWWLGAPILR</sequence>
<keyword evidence="11 19" id="KW-1133">Transmembrane helix</keyword>
<keyword evidence="9 18" id="KW-0812">Transmembrane</keyword>
<evidence type="ECO:0000256" key="4">
    <source>
        <dbReference type="ARBA" id="ARBA00022519"/>
    </source>
</evidence>
<feature type="domain" description="Prepilin type IV endopeptidase peptidase" evidence="20">
    <location>
        <begin position="135"/>
        <end position="242"/>
    </location>
</feature>
<dbReference type="Pfam" id="PF06750">
    <property type="entry name" value="A24_N_bact"/>
    <property type="match status" value="1"/>
</dbReference>
<proteinExistence type="inferred from homology"/>
<dbReference type="Gene3D" id="1.20.120.1220">
    <property type="match status" value="1"/>
</dbReference>
<feature type="transmembrane region" description="Helical" evidence="19">
    <location>
        <begin position="261"/>
        <end position="281"/>
    </location>
</feature>
<evidence type="ECO:0000259" key="20">
    <source>
        <dbReference type="Pfam" id="PF01478"/>
    </source>
</evidence>
<gene>
    <name evidence="22" type="ORF">Ga0061068_10853</name>
</gene>
<keyword evidence="6 18" id="KW-0645">Protease</keyword>
<keyword evidence="10 18" id="KW-0378">Hydrolase</keyword>
<evidence type="ECO:0000256" key="14">
    <source>
        <dbReference type="ARBA" id="ARBA00050401"/>
    </source>
</evidence>
<reference evidence="23" key="1">
    <citation type="submission" date="2015-08" db="EMBL/GenBank/DDBJ databases">
        <authorList>
            <person name="Babu N.S."/>
            <person name="Beckwith C.J."/>
            <person name="Beseler K.G."/>
            <person name="Brison A."/>
            <person name="Carone J.V."/>
            <person name="Caskin T.P."/>
            <person name="Diamond M."/>
            <person name="Durham M.E."/>
            <person name="Foxe J.M."/>
            <person name="Go M."/>
            <person name="Henderson B.A."/>
            <person name="Jones I.B."/>
            <person name="McGettigan J.A."/>
            <person name="Micheletti S.J."/>
            <person name="Nasrallah M.E."/>
            <person name="Ortiz D."/>
            <person name="Piller C.R."/>
            <person name="Privatt S.R."/>
            <person name="Schneider S.L."/>
            <person name="Sharp S."/>
            <person name="Smith T.C."/>
            <person name="Stanton J.D."/>
            <person name="Ullery H.E."/>
            <person name="Wilson R.J."/>
            <person name="Serrano M.G."/>
            <person name="Buck G."/>
            <person name="Lee V."/>
            <person name="Wang Y."/>
            <person name="Carvalho R."/>
            <person name="Voegtly L."/>
            <person name="Shi R."/>
            <person name="Duckworth R."/>
            <person name="Johnson A."/>
            <person name="Loviza R."/>
            <person name="Walstead R."/>
            <person name="Shah Z."/>
            <person name="Kiflezghi M."/>
            <person name="Wade K."/>
            <person name="Ball S.L."/>
            <person name="Bradley K.W."/>
            <person name="Asai D.J."/>
            <person name="Bowman C.A."/>
            <person name="Russell D.A."/>
            <person name="Pope W.H."/>
            <person name="Jacobs-Sera D."/>
            <person name="Hendrix R.W."/>
            <person name="Hatfull G.F."/>
        </authorList>
    </citation>
    <scope>NUCLEOTIDE SEQUENCE [LARGE SCALE GENOMIC DNA]</scope>
    <source>
        <strain evidence="23">JCM 19170</strain>
    </source>
</reference>
<comment type="catalytic activity">
    <reaction evidence="14 18">
        <text>Typically cleaves a -Gly-|-Phe- bond to release an N-terminal, basic peptide of 5-8 residues from type IV prepilin, and then N-methylates the new N-terminal amino group, the methyl donor being S-adenosyl-L-methionine.</text>
        <dbReference type="EC" id="3.4.23.43"/>
    </reaction>
</comment>
<evidence type="ECO:0000256" key="2">
    <source>
        <dbReference type="ARBA" id="ARBA00005801"/>
    </source>
</evidence>
<keyword evidence="7 18" id="KW-0808">Transferase</keyword>
<feature type="domain" description="Prepilin peptidase A24 N-terminal" evidence="21">
    <location>
        <begin position="18"/>
        <end position="123"/>
    </location>
</feature>
<keyword evidence="23" id="KW-1185">Reference proteome</keyword>
<accession>A0A0K6IWM5</accession>
<evidence type="ECO:0000256" key="8">
    <source>
        <dbReference type="ARBA" id="ARBA00022691"/>
    </source>
</evidence>
<organism evidence="22 23">
    <name type="scientific">Tepidiphilus thermophilus</name>
    <dbReference type="NCBI Taxonomy" id="876478"/>
    <lineage>
        <taxon>Bacteria</taxon>
        <taxon>Pseudomonadati</taxon>
        <taxon>Pseudomonadota</taxon>
        <taxon>Hydrogenophilia</taxon>
        <taxon>Hydrogenophilales</taxon>
        <taxon>Hydrogenophilaceae</taxon>
        <taxon>Tepidiphilus</taxon>
    </lineage>
</organism>
<dbReference type="EC" id="3.4.23.43" evidence="15 18"/>
<evidence type="ECO:0000256" key="1">
    <source>
        <dbReference type="ARBA" id="ARBA00004429"/>
    </source>
</evidence>
<dbReference type="Pfam" id="PF01478">
    <property type="entry name" value="Peptidase_A24"/>
    <property type="match status" value="1"/>
</dbReference>
<evidence type="ECO:0000256" key="3">
    <source>
        <dbReference type="ARBA" id="ARBA00022475"/>
    </source>
</evidence>
<keyword evidence="8" id="KW-0949">S-adenosyl-L-methionine</keyword>
<dbReference type="GO" id="GO:0005886">
    <property type="term" value="C:plasma membrane"/>
    <property type="evidence" value="ECO:0007669"/>
    <property type="project" value="UniProtKB-SubCell"/>
</dbReference>
<comment type="similarity">
    <text evidence="2 17">Belongs to the peptidase A24 family.</text>
</comment>
<keyword evidence="13 18" id="KW-0511">Multifunctional enzyme</keyword>
<feature type="transmembrane region" description="Helical" evidence="19">
    <location>
        <begin position="179"/>
        <end position="201"/>
    </location>
</feature>
<evidence type="ECO:0000256" key="16">
    <source>
        <dbReference type="ARBA" id="ARBA00071870"/>
    </source>
</evidence>
<evidence type="ECO:0000313" key="23">
    <source>
        <dbReference type="Proteomes" id="UP000182108"/>
    </source>
</evidence>
<evidence type="ECO:0000256" key="17">
    <source>
        <dbReference type="RuleBase" id="RU003793"/>
    </source>
</evidence>
<feature type="transmembrane region" description="Helical" evidence="19">
    <location>
        <begin position="127"/>
        <end position="145"/>
    </location>
</feature>
<dbReference type="RefSeq" id="WP_055423807.1">
    <property type="nucleotide sequence ID" value="NZ_CYHH01000008.1"/>
</dbReference>
<evidence type="ECO:0000256" key="10">
    <source>
        <dbReference type="ARBA" id="ARBA00022801"/>
    </source>
</evidence>
<protein>
    <recommendedName>
        <fullName evidence="16 18">Prepilin leader peptidase/N-methyltransferase</fullName>
        <ecNumber evidence="18">2.1.1.-</ecNumber>
        <ecNumber evidence="15 18">3.4.23.43</ecNumber>
    </recommendedName>
</protein>
<evidence type="ECO:0000256" key="5">
    <source>
        <dbReference type="ARBA" id="ARBA00022603"/>
    </source>
</evidence>
<evidence type="ECO:0000256" key="11">
    <source>
        <dbReference type="ARBA" id="ARBA00022989"/>
    </source>
</evidence>
<dbReference type="OrthoDB" id="5290419at2"/>
<comment type="subcellular location">
    <subcellularLocation>
        <location evidence="1">Cell inner membrane</location>
        <topology evidence="1">Multi-pass membrane protein</topology>
    </subcellularLocation>
    <subcellularLocation>
        <location evidence="18">Cell membrane</location>
        <topology evidence="18">Multi-pass membrane protein</topology>
    </subcellularLocation>
</comment>
<dbReference type="PRINTS" id="PR00864">
    <property type="entry name" value="PREPILNPTASE"/>
</dbReference>
<dbReference type="Proteomes" id="UP000182108">
    <property type="component" value="Unassembled WGS sequence"/>
</dbReference>
<evidence type="ECO:0000313" key="22">
    <source>
        <dbReference type="EMBL" id="CUB07526.1"/>
    </source>
</evidence>
<name>A0A0K6IWM5_9PROT</name>
<evidence type="ECO:0000256" key="15">
    <source>
        <dbReference type="ARBA" id="ARBA00067082"/>
    </source>
</evidence>
<evidence type="ECO:0000256" key="6">
    <source>
        <dbReference type="ARBA" id="ARBA00022670"/>
    </source>
</evidence>
<keyword evidence="5 18" id="KW-0489">Methyltransferase</keyword>
<keyword evidence="3" id="KW-1003">Cell membrane</keyword>
<evidence type="ECO:0000259" key="21">
    <source>
        <dbReference type="Pfam" id="PF06750"/>
    </source>
</evidence>
<keyword evidence="4" id="KW-0997">Cell inner membrane</keyword>
<evidence type="ECO:0000256" key="9">
    <source>
        <dbReference type="ARBA" id="ARBA00022692"/>
    </source>
</evidence>
<dbReference type="InterPro" id="IPR010627">
    <property type="entry name" value="Prepilin_pept_A24_N"/>
</dbReference>
<evidence type="ECO:0000256" key="12">
    <source>
        <dbReference type="ARBA" id="ARBA00023136"/>
    </source>
</evidence>
<evidence type="ECO:0000256" key="19">
    <source>
        <dbReference type="SAM" id="Phobius"/>
    </source>
</evidence>